<name>A0A9J6E7A7_RHIMP</name>
<evidence type="ECO:0000313" key="3">
    <source>
        <dbReference type="Proteomes" id="UP000821866"/>
    </source>
</evidence>
<feature type="region of interest" description="Disordered" evidence="1">
    <location>
        <begin position="1"/>
        <end position="30"/>
    </location>
</feature>
<feature type="region of interest" description="Disordered" evidence="1">
    <location>
        <begin position="96"/>
        <end position="118"/>
    </location>
</feature>
<reference evidence="2" key="2">
    <citation type="submission" date="2021-09" db="EMBL/GenBank/DDBJ databases">
        <authorList>
            <person name="Jia N."/>
            <person name="Wang J."/>
            <person name="Shi W."/>
            <person name="Du L."/>
            <person name="Sun Y."/>
            <person name="Zhan W."/>
            <person name="Jiang J."/>
            <person name="Wang Q."/>
            <person name="Zhang B."/>
            <person name="Ji P."/>
            <person name="Sakyi L.B."/>
            <person name="Cui X."/>
            <person name="Yuan T."/>
            <person name="Jiang B."/>
            <person name="Yang W."/>
            <person name="Lam T.T.-Y."/>
            <person name="Chang Q."/>
            <person name="Ding S."/>
            <person name="Wang X."/>
            <person name="Zhu J."/>
            <person name="Ruan X."/>
            <person name="Zhao L."/>
            <person name="Wei J."/>
            <person name="Que T."/>
            <person name="Du C."/>
            <person name="Cheng J."/>
            <person name="Dai P."/>
            <person name="Han X."/>
            <person name="Huang E."/>
            <person name="Gao Y."/>
            <person name="Liu J."/>
            <person name="Shao H."/>
            <person name="Ye R."/>
            <person name="Li L."/>
            <person name="Wei W."/>
            <person name="Wang X."/>
            <person name="Wang C."/>
            <person name="Huo Q."/>
            <person name="Li W."/>
            <person name="Guo W."/>
            <person name="Chen H."/>
            <person name="Chen S."/>
            <person name="Zhou L."/>
            <person name="Zhou L."/>
            <person name="Ni X."/>
            <person name="Tian J."/>
            <person name="Zhou Y."/>
            <person name="Sheng Y."/>
            <person name="Liu T."/>
            <person name="Pan Y."/>
            <person name="Xia L."/>
            <person name="Li J."/>
            <person name="Zhao F."/>
            <person name="Cao W."/>
        </authorList>
    </citation>
    <scope>NUCLEOTIDE SEQUENCE</scope>
    <source>
        <strain evidence="2">Rmic-2018</strain>
        <tissue evidence="2">Larvae</tissue>
    </source>
</reference>
<dbReference type="AlphaFoldDB" id="A0A9J6E7A7"/>
<reference evidence="2" key="1">
    <citation type="journal article" date="2020" name="Cell">
        <title>Large-Scale Comparative Analyses of Tick Genomes Elucidate Their Genetic Diversity and Vector Capacities.</title>
        <authorList>
            <consortium name="Tick Genome and Microbiome Consortium (TIGMIC)"/>
            <person name="Jia N."/>
            <person name="Wang J."/>
            <person name="Shi W."/>
            <person name="Du L."/>
            <person name="Sun Y."/>
            <person name="Zhan W."/>
            <person name="Jiang J.F."/>
            <person name="Wang Q."/>
            <person name="Zhang B."/>
            <person name="Ji P."/>
            <person name="Bell-Sakyi L."/>
            <person name="Cui X.M."/>
            <person name="Yuan T.T."/>
            <person name="Jiang B.G."/>
            <person name="Yang W.F."/>
            <person name="Lam T.T."/>
            <person name="Chang Q.C."/>
            <person name="Ding S.J."/>
            <person name="Wang X.J."/>
            <person name="Zhu J.G."/>
            <person name="Ruan X.D."/>
            <person name="Zhao L."/>
            <person name="Wei J.T."/>
            <person name="Ye R.Z."/>
            <person name="Que T.C."/>
            <person name="Du C.H."/>
            <person name="Zhou Y.H."/>
            <person name="Cheng J.X."/>
            <person name="Dai P.F."/>
            <person name="Guo W.B."/>
            <person name="Han X.H."/>
            <person name="Huang E.J."/>
            <person name="Li L.F."/>
            <person name="Wei W."/>
            <person name="Gao Y.C."/>
            <person name="Liu J.Z."/>
            <person name="Shao H.Z."/>
            <person name="Wang X."/>
            <person name="Wang C.C."/>
            <person name="Yang T.C."/>
            <person name="Huo Q.B."/>
            <person name="Li W."/>
            <person name="Chen H.Y."/>
            <person name="Chen S.E."/>
            <person name="Zhou L.G."/>
            <person name="Ni X.B."/>
            <person name="Tian J.H."/>
            <person name="Sheng Y."/>
            <person name="Liu T."/>
            <person name="Pan Y.S."/>
            <person name="Xia L.Y."/>
            <person name="Li J."/>
            <person name="Zhao F."/>
            <person name="Cao W.C."/>
        </authorList>
    </citation>
    <scope>NUCLEOTIDE SEQUENCE</scope>
    <source>
        <strain evidence="2">Rmic-2018</strain>
    </source>
</reference>
<accession>A0A9J6E7A7</accession>
<sequence length="118" mass="13188">MRSWASNPETALDRITTAPGTDAPHRMHPETYPTNKCKVCRGETADHTHVLWDCIKHPEEARPRTIPSRLKGAVKSYDREEQLWAVYQVIGALERQGPSEPATASGDPRRVTATPKTT</sequence>
<comment type="caution">
    <text evidence="2">The sequence shown here is derived from an EMBL/GenBank/DDBJ whole genome shotgun (WGS) entry which is preliminary data.</text>
</comment>
<evidence type="ECO:0000256" key="1">
    <source>
        <dbReference type="SAM" id="MobiDB-lite"/>
    </source>
</evidence>
<dbReference type="EMBL" id="JABSTU010000005">
    <property type="protein sequence ID" value="KAH8030001.1"/>
    <property type="molecule type" value="Genomic_DNA"/>
</dbReference>
<keyword evidence="3" id="KW-1185">Reference proteome</keyword>
<evidence type="ECO:0000313" key="2">
    <source>
        <dbReference type="EMBL" id="KAH8030001.1"/>
    </source>
</evidence>
<dbReference type="Proteomes" id="UP000821866">
    <property type="component" value="Chromosome 3"/>
</dbReference>
<gene>
    <name evidence="2" type="ORF">HPB51_006433</name>
</gene>
<evidence type="ECO:0008006" key="4">
    <source>
        <dbReference type="Google" id="ProtNLM"/>
    </source>
</evidence>
<protein>
    <recommendedName>
        <fullName evidence="4">Tick transposon</fullName>
    </recommendedName>
</protein>
<proteinExistence type="predicted"/>
<organism evidence="2 3">
    <name type="scientific">Rhipicephalus microplus</name>
    <name type="common">Cattle tick</name>
    <name type="synonym">Boophilus microplus</name>
    <dbReference type="NCBI Taxonomy" id="6941"/>
    <lineage>
        <taxon>Eukaryota</taxon>
        <taxon>Metazoa</taxon>
        <taxon>Ecdysozoa</taxon>
        <taxon>Arthropoda</taxon>
        <taxon>Chelicerata</taxon>
        <taxon>Arachnida</taxon>
        <taxon>Acari</taxon>
        <taxon>Parasitiformes</taxon>
        <taxon>Ixodida</taxon>
        <taxon>Ixodoidea</taxon>
        <taxon>Ixodidae</taxon>
        <taxon>Rhipicephalinae</taxon>
        <taxon>Rhipicephalus</taxon>
        <taxon>Boophilus</taxon>
    </lineage>
</organism>